<dbReference type="Pfam" id="PF13416">
    <property type="entry name" value="SBP_bac_8"/>
    <property type="match status" value="1"/>
</dbReference>
<keyword evidence="4" id="KW-0574">Periplasm</keyword>
<dbReference type="GO" id="GO:0019808">
    <property type="term" value="F:polyamine binding"/>
    <property type="evidence" value="ECO:0007669"/>
    <property type="project" value="InterPro"/>
</dbReference>
<evidence type="ECO:0000313" key="8">
    <source>
        <dbReference type="Proteomes" id="UP001155059"/>
    </source>
</evidence>
<sequence>MNKHLRNTLLGATLGLLGAAPALAEQPTVRIYNWIEYLPAEVLKSFEQETGIRPVYDVFDSVETLESKLLTGNSGYDVVFPSSSNISHLIAAKAIQPLDRQQLPNWPHLDPQFMTSLEAVGDAGNRYAVPYLWGTTLIGYNVDKVQQVFGKDVQMNTWDMIFKEENLSKLAGCGVGFLDAANEIVPIALHYQGLDPNSQKREDYPKAQAAMTKIRPYITYFNSSRYGMDLANGEICVAVGWSGGVALAKQLADAAGKGVNVEMALPREGAPMWSDVMVVPVNAPHAEQAHAFINYILRPDVIALISNRIGYPNPNKDSTALVDAAIRNNPNMYVPEAALKTLFPLEPVPAAVERIRTRTWTTIKTSR</sequence>
<feature type="binding site" evidence="5">
    <location>
        <position position="36"/>
    </location>
    <ligand>
        <name>spermidine</name>
        <dbReference type="ChEBI" id="CHEBI:57834"/>
    </ligand>
</feature>
<evidence type="ECO:0000256" key="2">
    <source>
        <dbReference type="ARBA" id="ARBA00022448"/>
    </source>
</evidence>
<dbReference type="Gene3D" id="3.40.190.10">
    <property type="entry name" value="Periplasmic binding protein-like II"/>
    <property type="match status" value="2"/>
</dbReference>
<dbReference type="RefSeq" id="WP_268264294.1">
    <property type="nucleotide sequence ID" value="NZ_JALQCW010000004.1"/>
</dbReference>
<gene>
    <name evidence="7" type="ORF">M1B34_01775</name>
</gene>
<protein>
    <submittedName>
        <fullName evidence="7">Polyamine ABC transporter substrate-binding protein</fullName>
    </submittedName>
</protein>
<name>A0A9X2C3J1_9PSED</name>
<dbReference type="InterPro" id="IPR001188">
    <property type="entry name" value="Sperm_putr-bd"/>
</dbReference>
<dbReference type="PRINTS" id="PR00909">
    <property type="entry name" value="SPERMDNBNDNG"/>
</dbReference>
<proteinExistence type="predicted"/>
<evidence type="ECO:0000256" key="5">
    <source>
        <dbReference type="PIRSR" id="PIRSR019574-1"/>
    </source>
</evidence>
<dbReference type="PIRSF" id="PIRSF019574">
    <property type="entry name" value="Periplasmic_polyamine_BP"/>
    <property type="match status" value="1"/>
</dbReference>
<dbReference type="PANTHER" id="PTHR30222">
    <property type="entry name" value="SPERMIDINE/PUTRESCINE-BINDING PERIPLASMIC PROTEIN"/>
    <property type="match status" value="1"/>
</dbReference>
<evidence type="ECO:0000313" key="7">
    <source>
        <dbReference type="EMBL" id="MCK9796506.1"/>
    </source>
</evidence>
<feature type="chain" id="PRO_5040830076" evidence="6">
    <location>
        <begin position="25"/>
        <end position="367"/>
    </location>
</feature>
<evidence type="ECO:0000256" key="1">
    <source>
        <dbReference type="ARBA" id="ARBA00004418"/>
    </source>
</evidence>
<accession>A0A9X2C3J1</accession>
<dbReference type="EMBL" id="JALQCW010000004">
    <property type="protein sequence ID" value="MCK9796506.1"/>
    <property type="molecule type" value="Genomic_DNA"/>
</dbReference>
<evidence type="ECO:0000256" key="4">
    <source>
        <dbReference type="ARBA" id="ARBA00022764"/>
    </source>
</evidence>
<organism evidence="7 8">
    <name type="scientific">Pseudomonas morbosilactucae</name>
    <dbReference type="NCBI Taxonomy" id="2938197"/>
    <lineage>
        <taxon>Bacteria</taxon>
        <taxon>Pseudomonadati</taxon>
        <taxon>Pseudomonadota</taxon>
        <taxon>Gammaproteobacteria</taxon>
        <taxon>Pseudomonadales</taxon>
        <taxon>Pseudomonadaceae</taxon>
        <taxon>Pseudomonas</taxon>
    </lineage>
</organism>
<dbReference type="GO" id="GO:0015846">
    <property type="term" value="P:polyamine transport"/>
    <property type="evidence" value="ECO:0007669"/>
    <property type="project" value="InterPro"/>
</dbReference>
<evidence type="ECO:0000256" key="6">
    <source>
        <dbReference type="SAM" id="SignalP"/>
    </source>
</evidence>
<dbReference type="SUPFAM" id="SSF53850">
    <property type="entry name" value="Periplasmic binding protein-like II"/>
    <property type="match status" value="1"/>
</dbReference>
<dbReference type="GO" id="GO:0042597">
    <property type="term" value="C:periplasmic space"/>
    <property type="evidence" value="ECO:0007669"/>
    <property type="project" value="UniProtKB-SubCell"/>
</dbReference>
<evidence type="ECO:0000256" key="3">
    <source>
        <dbReference type="ARBA" id="ARBA00022729"/>
    </source>
</evidence>
<comment type="caution">
    <text evidence="7">The sequence shown here is derived from an EMBL/GenBank/DDBJ whole genome shotgun (WGS) entry which is preliminary data.</text>
</comment>
<dbReference type="AlphaFoldDB" id="A0A9X2C3J1"/>
<reference evidence="7 8" key="1">
    <citation type="journal article" date="2022" name="Int. J. Syst. Evol. Microbiol.">
        <title>Pseudomonas aegrilactucae sp. nov. and Pseudomonas morbosilactucae sp. nov., pathogens causing bacterial rot of lettuce in Japan.</title>
        <authorList>
            <person name="Sawada H."/>
            <person name="Fujikawa T."/>
            <person name="Satou M."/>
        </authorList>
    </citation>
    <scope>NUCLEOTIDE SEQUENCE [LARGE SCALE GENOMIC DNA]</scope>
    <source>
        <strain evidence="7 8">MAFF 302030</strain>
    </source>
</reference>
<keyword evidence="2" id="KW-0813">Transport</keyword>
<dbReference type="Proteomes" id="UP001155059">
    <property type="component" value="Unassembled WGS sequence"/>
</dbReference>
<dbReference type="CDD" id="cd13659">
    <property type="entry name" value="PBP2_PotF"/>
    <property type="match status" value="1"/>
</dbReference>
<keyword evidence="3 6" id="KW-0732">Signal</keyword>
<feature type="signal peptide" evidence="6">
    <location>
        <begin position="1"/>
        <end position="24"/>
    </location>
</feature>
<reference evidence="7 8" key="2">
    <citation type="journal article" date="2023" name="Plant Pathol.">
        <title>Dismantling and reorganizing Pseudomonas marginalis sensu#lato.</title>
        <authorList>
            <person name="Sawada H."/>
            <person name="Fujikawa T."/>
            <person name="Satou M."/>
        </authorList>
    </citation>
    <scope>NUCLEOTIDE SEQUENCE [LARGE SCALE GENOMIC DNA]</scope>
    <source>
        <strain evidence="7 8">MAFF 302030</strain>
    </source>
</reference>
<dbReference type="InterPro" id="IPR006059">
    <property type="entry name" value="SBP"/>
</dbReference>
<dbReference type="PANTHER" id="PTHR30222:SF12">
    <property type="entry name" value="NORSPERMIDINE SENSOR"/>
    <property type="match status" value="1"/>
</dbReference>
<comment type="subcellular location">
    <subcellularLocation>
        <location evidence="1">Periplasm</location>
    </subcellularLocation>
</comment>